<evidence type="ECO:0000313" key="2">
    <source>
        <dbReference type="EMBL" id="MER6273573.1"/>
    </source>
</evidence>
<proteinExistence type="predicted"/>
<protein>
    <submittedName>
        <fullName evidence="2">Uncharacterized protein</fullName>
    </submittedName>
</protein>
<feature type="compositionally biased region" description="Basic and acidic residues" evidence="1">
    <location>
        <begin position="57"/>
        <end position="66"/>
    </location>
</feature>
<evidence type="ECO:0000256" key="1">
    <source>
        <dbReference type="SAM" id="MobiDB-lite"/>
    </source>
</evidence>
<reference evidence="2 3" key="1">
    <citation type="submission" date="2024-06" db="EMBL/GenBank/DDBJ databases">
        <title>The Natural Products Discovery Center: Release of the First 8490 Sequenced Strains for Exploring Actinobacteria Biosynthetic Diversity.</title>
        <authorList>
            <person name="Kalkreuter E."/>
            <person name="Kautsar S.A."/>
            <person name="Yang D."/>
            <person name="Bader C.D."/>
            <person name="Teijaro C.N."/>
            <person name="Fluegel L."/>
            <person name="Davis C.M."/>
            <person name="Simpson J.R."/>
            <person name="Lauterbach L."/>
            <person name="Steele A.D."/>
            <person name="Gui C."/>
            <person name="Meng S."/>
            <person name="Li G."/>
            <person name="Viehrig K."/>
            <person name="Ye F."/>
            <person name="Su P."/>
            <person name="Kiefer A.F."/>
            <person name="Nichols A."/>
            <person name="Cepeda A.J."/>
            <person name="Yan W."/>
            <person name="Fan B."/>
            <person name="Jiang Y."/>
            <person name="Adhikari A."/>
            <person name="Zheng C.-J."/>
            <person name="Schuster L."/>
            <person name="Cowan T.M."/>
            <person name="Smanski M.J."/>
            <person name="Chevrette M.G."/>
            <person name="De Carvalho L.P.S."/>
            <person name="Shen B."/>
        </authorList>
    </citation>
    <scope>NUCLEOTIDE SEQUENCE [LARGE SCALE GENOMIC DNA]</scope>
    <source>
        <strain evidence="2 3">NPDC001694</strain>
    </source>
</reference>
<name>A0ABV1TVF3_9ACTN</name>
<evidence type="ECO:0000313" key="3">
    <source>
        <dbReference type="Proteomes" id="UP001490365"/>
    </source>
</evidence>
<dbReference type="RefSeq" id="WP_351961899.1">
    <property type="nucleotide sequence ID" value="NZ_JBEOZM010000033.1"/>
</dbReference>
<accession>A0ABV1TVF3</accession>
<sequence>MDQIGLQVRRADRAEVALGDHHLDLGRVLGRRERQRDVGVQETQECGIVAVHDGEHRHVQRARESRQNLGGIRETVPGQRQAGAEEILR</sequence>
<comment type="caution">
    <text evidence="2">The sequence shown here is derived from an EMBL/GenBank/DDBJ whole genome shotgun (WGS) entry which is preliminary data.</text>
</comment>
<dbReference type="Proteomes" id="UP001490365">
    <property type="component" value="Unassembled WGS sequence"/>
</dbReference>
<feature type="region of interest" description="Disordered" evidence="1">
    <location>
        <begin position="57"/>
        <end position="89"/>
    </location>
</feature>
<organism evidence="2 3">
    <name type="scientific">Streptomyces sp. 900105755</name>
    <dbReference type="NCBI Taxonomy" id="3154389"/>
    <lineage>
        <taxon>Bacteria</taxon>
        <taxon>Bacillati</taxon>
        <taxon>Actinomycetota</taxon>
        <taxon>Actinomycetes</taxon>
        <taxon>Kitasatosporales</taxon>
        <taxon>Streptomycetaceae</taxon>
        <taxon>Streptomyces</taxon>
    </lineage>
</organism>
<gene>
    <name evidence="2" type="ORF">ABT211_40860</name>
</gene>
<dbReference type="EMBL" id="JBEOZM010000033">
    <property type="protein sequence ID" value="MER6273573.1"/>
    <property type="molecule type" value="Genomic_DNA"/>
</dbReference>
<keyword evidence="3" id="KW-1185">Reference proteome</keyword>